<name>A0ABQ4X8R2_9ASTR</name>
<feature type="region of interest" description="Disordered" evidence="1">
    <location>
        <begin position="255"/>
        <end position="299"/>
    </location>
</feature>
<evidence type="ECO:0000313" key="3">
    <source>
        <dbReference type="Proteomes" id="UP001151760"/>
    </source>
</evidence>
<dbReference type="EMBL" id="BQNB010009288">
    <property type="protein sequence ID" value="GJS61415.1"/>
    <property type="molecule type" value="Genomic_DNA"/>
</dbReference>
<keyword evidence="3" id="KW-1185">Reference proteome</keyword>
<reference evidence="2" key="1">
    <citation type="journal article" date="2022" name="Int. J. Mol. Sci.">
        <title>Draft Genome of Tanacetum Coccineum: Genomic Comparison of Closely Related Tanacetum-Family Plants.</title>
        <authorList>
            <person name="Yamashiro T."/>
            <person name="Shiraishi A."/>
            <person name="Nakayama K."/>
            <person name="Satake H."/>
        </authorList>
    </citation>
    <scope>NUCLEOTIDE SEQUENCE</scope>
</reference>
<feature type="region of interest" description="Disordered" evidence="1">
    <location>
        <begin position="117"/>
        <end position="157"/>
    </location>
</feature>
<comment type="caution">
    <text evidence="2">The sequence shown here is derived from an EMBL/GenBank/DDBJ whole genome shotgun (WGS) entry which is preliminary data.</text>
</comment>
<feature type="region of interest" description="Disordered" evidence="1">
    <location>
        <begin position="28"/>
        <end position="50"/>
    </location>
</feature>
<organism evidence="2 3">
    <name type="scientific">Tanacetum coccineum</name>
    <dbReference type="NCBI Taxonomy" id="301880"/>
    <lineage>
        <taxon>Eukaryota</taxon>
        <taxon>Viridiplantae</taxon>
        <taxon>Streptophyta</taxon>
        <taxon>Embryophyta</taxon>
        <taxon>Tracheophyta</taxon>
        <taxon>Spermatophyta</taxon>
        <taxon>Magnoliopsida</taxon>
        <taxon>eudicotyledons</taxon>
        <taxon>Gunneridae</taxon>
        <taxon>Pentapetalae</taxon>
        <taxon>asterids</taxon>
        <taxon>campanulids</taxon>
        <taxon>Asterales</taxon>
        <taxon>Asteraceae</taxon>
        <taxon>Asteroideae</taxon>
        <taxon>Anthemideae</taxon>
        <taxon>Anthemidinae</taxon>
        <taxon>Tanacetum</taxon>
    </lineage>
</organism>
<sequence>MEIPDIMIDDAFKKSTRYKYYKAKYAESEKAKDAEEPEEQNESLIRSGRGKCYMRLGDNEANVPKMFKKDVMPRKKDLSLSLKKQLQLNLQNPSVLTNNKLKGPAVDDPAVQSLLDLQKGSKANTSEESAKETDDADDSDMDLSHDNPKGDNDTTRYGKFMYNKSTEMPKSTYFSPTITSSSLDFIQNLLDETHISLFTKPSTSTDDLSGMDLKLKLMHKIHECKSNTTNLTNQKLYDTLYESICLDTLNAQEDEPSFHKRSHNNQDPLNNREGENRKKKTKDVGEPSSRPSRRNKSPVCSFAQDRDILPYTLDQEDEYIRTRLNPEWYTKSGPTGFEKLKQQYQNNVKLEYHVDQLKAVVLSEAKWNSDEDDVSKPRFTKEKYITSITKHYAARYYIQGIEDMISDRWCKETHRYHFEALNGIHHWEDSKIDFFQAEKMRKPYRRESLLKFKYQIRRSNDKEYELSYADLPRLNLNDVEDMYLLQVQDKLHHLLLEFVKDFNDAFLLGKGNRRLKGKDWTDNDVIKSNEMVKKID</sequence>
<evidence type="ECO:0000256" key="1">
    <source>
        <dbReference type="SAM" id="MobiDB-lite"/>
    </source>
</evidence>
<feature type="compositionally biased region" description="Basic and acidic residues" evidence="1">
    <location>
        <begin position="142"/>
        <end position="156"/>
    </location>
</feature>
<reference evidence="2" key="2">
    <citation type="submission" date="2022-01" db="EMBL/GenBank/DDBJ databases">
        <authorList>
            <person name="Yamashiro T."/>
            <person name="Shiraishi A."/>
            <person name="Satake H."/>
            <person name="Nakayama K."/>
        </authorList>
    </citation>
    <scope>NUCLEOTIDE SEQUENCE</scope>
</reference>
<accession>A0ABQ4X8R2</accession>
<evidence type="ECO:0000313" key="2">
    <source>
        <dbReference type="EMBL" id="GJS61415.1"/>
    </source>
</evidence>
<protein>
    <submittedName>
        <fullName evidence="2">Uncharacterized protein</fullName>
    </submittedName>
</protein>
<proteinExistence type="predicted"/>
<gene>
    <name evidence="2" type="ORF">Tco_0656199</name>
</gene>
<dbReference type="Proteomes" id="UP001151760">
    <property type="component" value="Unassembled WGS sequence"/>
</dbReference>